<gene>
    <name evidence="1" type="ORF">ACG02S_14640</name>
</gene>
<comment type="caution">
    <text evidence="1">The sequence shown here is derived from an EMBL/GenBank/DDBJ whole genome shotgun (WGS) entry which is preliminary data.</text>
</comment>
<keyword evidence="2" id="KW-1185">Reference proteome</keyword>
<sequence length="48" mass="5450">MAKRWPDEQEADTNAGAKYLVAAMPQTYLANMGLVSLVDIHQRLQRFT</sequence>
<dbReference type="Proteomes" id="UP001606300">
    <property type="component" value="Unassembled WGS sequence"/>
</dbReference>
<organism evidence="1 2">
    <name type="scientific">Pelomonas dachongensis</name>
    <dbReference type="NCBI Taxonomy" id="3299029"/>
    <lineage>
        <taxon>Bacteria</taxon>
        <taxon>Pseudomonadati</taxon>
        <taxon>Pseudomonadota</taxon>
        <taxon>Betaproteobacteria</taxon>
        <taxon>Burkholderiales</taxon>
        <taxon>Sphaerotilaceae</taxon>
        <taxon>Roseateles</taxon>
    </lineage>
</organism>
<evidence type="ECO:0000313" key="1">
    <source>
        <dbReference type="EMBL" id="MFG6415133.1"/>
    </source>
</evidence>
<proteinExistence type="predicted"/>
<protein>
    <submittedName>
        <fullName evidence="1">Uncharacterized protein</fullName>
    </submittedName>
</protein>
<reference evidence="1 2" key="1">
    <citation type="submission" date="2024-09" db="EMBL/GenBank/DDBJ databases">
        <title>Novel species of the genus Pelomonas and Roseateles isolated from streams.</title>
        <authorList>
            <person name="Lu H."/>
        </authorList>
    </citation>
    <scope>NUCLEOTIDE SEQUENCE [LARGE SCALE GENOMIC DNA]</scope>
    <source>
        <strain evidence="1 2">DC23W</strain>
    </source>
</reference>
<dbReference type="EMBL" id="JBIGHY010000005">
    <property type="protein sequence ID" value="MFG6415133.1"/>
    <property type="molecule type" value="Genomic_DNA"/>
</dbReference>
<accession>A0ABW7ER76</accession>
<name>A0ABW7ER76_9BURK</name>
<evidence type="ECO:0000313" key="2">
    <source>
        <dbReference type="Proteomes" id="UP001606300"/>
    </source>
</evidence>